<name>A0A4P8MV95_9CAUD</name>
<evidence type="ECO:0000313" key="1">
    <source>
        <dbReference type="EMBL" id="QCQ57842.1"/>
    </source>
</evidence>
<keyword evidence="2" id="KW-1185">Reference proteome</keyword>
<evidence type="ECO:0000313" key="2">
    <source>
        <dbReference type="Proteomes" id="UP000302244"/>
    </source>
</evidence>
<reference evidence="1 2" key="1">
    <citation type="submission" date="2019-04" db="EMBL/GenBank/DDBJ databases">
        <title>Bacillus phage vB_BtS_B83 previously designated as a plasmid may represent new Siphoviridae genus.</title>
        <authorList>
            <person name="Piligrimova E."/>
            <person name="Kazantseva O."/>
            <person name="Zagorodny V."/>
            <person name="Shadrin A."/>
        </authorList>
    </citation>
    <scope>NUCLEOTIDE SEQUENCE [LARGE SCALE GENOMIC DNA]</scope>
</reference>
<protein>
    <submittedName>
        <fullName evidence="1">Uncharacterized protein</fullName>
    </submittedName>
</protein>
<dbReference type="Proteomes" id="UP000302244">
    <property type="component" value="Segment"/>
</dbReference>
<organism evidence="1 2">
    <name type="scientific">Bacillus phage vB_BtS_B83</name>
    <dbReference type="NCBI Taxonomy" id="2565501"/>
    <lineage>
        <taxon>Viruses</taxon>
        <taxon>Duplodnaviria</taxon>
        <taxon>Heunggongvirae</taxon>
        <taxon>Uroviricota</taxon>
        <taxon>Caudoviricetes</taxon>
        <taxon>Skryabinvirinae</taxon>
        <taxon>Pushchinovirus</taxon>
        <taxon>Pushchinovirus B83</taxon>
    </lineage>
</organism>
<sequence>MDFMYVIYTVDTFARKSNVSIIADEENARKAMLGLRANGLNAGYEKIEVWKQVNLIAK</sequence>
<dbReference type="EMBL" id="MK759918">
    <property type="protein sequence ID" value="QCQ57842.1"/>
    <property type="molecule type" value="Genomic_DNA"/>
</dbReference>
<gene>
    <name evidence="1" type="ORF">B83_gp62</name>
</gene>
<proteinExistence type="predicted"/>
<accession>A0A4P8MV95</accession>